<dbReference type="Pfam" id="PF13638">
    <property type="entry name" value="PIN_4"/>
    <property type="match status" value="1"/>
</dbReference>
<dbReference type="Proteomes" id="UP001139971">
    <property type="component" value="Unassembled WGS sequence"/>
</dbReference>
<keyword evidence="3" id="KW-1185">Reference proteome</keyword>
<dbReference type="EMBL" id="JAOVZO020000014">
    <property type="protein sequence ID" value="MDC8012791.1"/>
    <property type="molecule type" value="Genomic_DNA"/>
</dbReference>
<evidence type="ECO:0000313" key="2">
    <source>
        <dbReference type="EMBL" id="MDC8012791.1"/>
    </source>
</evidence>
<dbReference type="AlphaFoldDB" id="A0A9X4BHF8"/>
<dbReference type="Gene3D" id="3.40.50.1010">
    <property type="entry name" value="5'-nuclease"/>
    <property type="match status" value="1"/>
</dbReference>
<evidence type="ECO:0000313" key="3">
    <source>
        <dbReference type="Proteomes" id="UP001139971"/>
    </source>
</evidence>
<accession>A0A9X4BHF8</accession>
<dbReference type="InterPro" id="IPR029060">
    <property type="entry name" value="PIN-like_dom_sf"/>
</dbReference>
<dbReference type="SUPFAM" id="SSF88723">
    <property type="entry name" value="PIN domain-like"/>
    <property type="match status" value="1"/>
</dbReference>
<organism evidence="2 3">
    <name type="scientific">Tahibacter soli</name>
    <dbReference type="NCBI Taxonomy" id="2983605"/>
    <lineage>
        <taxon>Bacteria</taxon>
        <taxon>Pseudomonadati</taxon>
        <taxon>Pseudomonadota</taxon>
        <taxon>Gammaproteobacteria</taxon>
        <taxon>Lysobacterales</taxon>
        <taxon>Rhodanobacteraceae</taxon>
        <taxon>Tahibacter</taxon>
    </lineage>
</organism>
<proteinExistence type="predicted"/>
<name>A0A9X4BHF8_9GAMM</name>
<dbReference type="InterPro" id="IPR002716">
    <property type="entry name" value="PIN_dom"/>
</dbReference>
<comment type="caution">
    <text evidence="2">The sequence shown here is derived from an EMBL/GenBank/DDBJ whole genome shotgun (WGS) entry which is preliminary data.</text>
</comment>
<feature type="domain" description="PIN" evidence="1">
    <location>
        <begin position="4"/>
        <end position="141"/>
    </location>
</feature>
<evidence type="ECO:0000259" key="1">
    <source>
        <dbReference type="Pfam" id="PF13638"/>
    </source>
</evidence>
<sequence length="476" mass="53676">MQIVVIDANVLLQCRSLNELPWQELSESLRVVVPFAVIKEVDALKGDGNSRRAQRARKASALFAQALRSRGEKMPLSGTAPRTWELGSGRMREHPALSPSEADDRLVAEALALADEVPVMVLSGDTIVRYKAMLVGLNAEEIPDTWRLPPEPNDSERRLAAMERRLQAIESRVPQLTLRLFVGRETMLTTQVRVTVHRCRALGEDEIDELVAIARERRPMATEEAIRSSARSEILSTNLLSGRPPGKFEIYTYQNVLYPQWVEEVRTWIGEYVRWRNDQLRTIALRFELSNNGTVPADGLLLEYEASSDALLAPSADDDDAMENVRPPFPRPPTVPRAADDRLSTLTTPYFPNIPESRLNRDRYQFYPRFQTTRPEPILGFECGEFRHGSIQSFDVAMLVPTTSNSGRLGLTVRATARNLPEPWHQVTPAFYTVEEFDLLPELRQLVDPPRKPKKKPGVTLRLDIGKKIVPGAADD</sequence>
<gene>
    <name evidence="2" type="ORF">OD750_009560</name>
</gene>
<dbReference type="RefSeq" id="WP_263544876.1">
    <property type="nucleotide sequence ID" value="NZ_JAOVZO020000014.1"/>
</dbReference>
<reference evidence="2" key="1">
    <citation type="submission" date="2023-02" db="EMBL/GenBank/DDBJ databases">
        <title>Tahibacter soli sp. nov. isolated from soil.</title>
        <authorList>
            <person name="Baek J.H."/>
            <person name="Lee J.K."/>
            <person name="Choi D.G."/>
            <person name="Jeon C.O."/>
        </authorList>
    </citation>
    <scope>NUCLEOTIDE SEQUENCE</scope>
    <source>
        <strain evidence="2">BL</strain>
    </source>
</reference>
<protein>
    <submittedName>
        <fullName evidence="2">PIN domain-containing protein</fullName>
    </submittedName>
</protein>